<dbReference type="RefSeq" id="WP_037155434.1">
    <property type="nucleotide sequence ID" value="NZ_CP123000.1"/>
</dbReference>
<dbReference type="EMBL" id="CP123000">
    <property type="protein sequence ID" value="WGI71133.1"/>
    <property type="molecule type" value="Genomic_DNA"/>
</dbReference>
<evidence type="ECO:0000313" key="4">
    <source>
        <dbReference type="EMBL" id="WGI72553.1"/>
    </source>
</evidence>
<dbReference type="EMBL" id="CP123002">
    <property type="protein sequence ID" value="WGI72553.1"/>
    <property type="molecule type" value="Genomic_DNA"/>
</dbReference>
<dbReference type="SUPFAM" id="SSF46785">
    <property type="entry name" value="Winged helix' DNA-binding domain"/>
    <property type="match status" value="1"/>
</dbReference>
<evidence type="ECO:0000313" key="2">
    <source>
        <dbReference type="EMBL" id="WGI71133.1"/>
    </source>
</evidence>
<accession>A0ABY8MDK6</accession>
<evidence type="ECO:0000313" key="5">
    <source>
        <dbReference type="Proteomes" id="UP001227095"/>
    </source>
</evidence>
<dbReference type="Proteomes" id="UP001227095">
    <property type="component" value="Plasmid unnamed2"/>
</dbReference>
<keyword evidence="4" id="KW-0614">Plasmid</keyword>
<reference evidence="4 5" key="1">
    <citation type="submission" date="2023-04" db="EMBL/GenBank/DDBJ databases">
        <title>Neorhizobium petrolearium OS53, complete genome.</title>
        <authorList>
            <person name="Yu T."/>
        </authorList>
    </citation>
    <scope>NUCLEOTIDE SEQUENCE [LARGE SCALE GENOMIC DNA]</scope>
    <source>
        <strain evidence="4 5">OS53</strain>
        <plasmid evidence="3 5">unnamed1</plasmid>
        <plasmid evidence="4 5">unnamed2</plasmid>
    </source>
</reference>
<organism evidence="4 5">
    <name type="scientific">Neorhizobium petrolearium</name>
    <dbReference type="NCBI Taxonomy" id="515361"/>
    <lineage>
        <taxon>Bacteria</taxon>
        <taxon>Pseudomonadati</taxon>
        <taxon>Pseudomonadota</taxon>
        <taxon>Alphaproteobacteria</taxon>
        <taxon>Hyphomicrobiales</taxon>
        <taxon>Rhizobiaceae</taxon>
        <taxon>Rhizobium/Agrobacterium group</taxon>
        <taxon>Neorhizobium</taxon>
    </lineage>
</organism>
<name>A0ABY8MDK6_9HYPH</name>
<dbReference type="Pfam" id="PF01726">
    <property type="entry name" value="LexA_DNA_bind"/>
    <property type="match status" value="1"/>
</dbReference>
<dbReference type="InterPro" id="IPR036388">
    <property type="entry name" value="WH-like_DNA-bd_sf"/>
</dbReference>
<gene>
    <name evidence="2" type="ORF">QEO92_08620</name>
    <name evidence="3" type="ORF">QEO92_28185</name>
    <name evidence="4" type="ORF">QEO92_32275</name>
</gene>
<dbReference type="InterPro" id="IPR036390">
    <property type="entry name" value="WH_DNA-bd_sf"/>
</dbReference>
<keyword evidence="5" id="KW-1185">Reference proteome</keyword>
<dbReference type="Proteomes" id="UP001227095">
    <property type="component" value="Chromosome"/>
</dbReference>
<dbReference type="Gene3D" id="1.10.10.10">
    <property type="entry name" value="Winged helix-like DNA-binding domain superfamily/Winged helix DNA-binding domain"/>
    <property type="match status" value="1"/>
</dbReference>
<protein>
    <submittedName>
        <fullName evidence="4">MarR family transcriptional regulator</fullName>
    </submittedName>
</protein>
<evidence type="ECO:0000313" key="3">
    <source>
        <dbReference type="EMBL" id="WGI72181.1"/>
    </source>
</evidence>
<proteinExistence type="predicted"/>
<sequence length="102" mass="11364">MNQLLDQKKPGGPTPFTAKQGQYLAFIWAYSQINGRAPAEADFQRYFKVTPPSVHQMLKTLEKIGLIQKQPGVARSIQLLVPPQDLPILGIEQPVIISETSH</sequence>
<feature type="domain" description="LexA repressor DNA-binding" evidence="1">
    <location>
        <begin position="15"/>
        <end position="75"/>
    </location>
</feature>
<dbReference type="Proteomes" id="UP001227095">
    <property type="component" value="Plasmid unnamed1"/>
</dbReference>
<geneLocation type="plasmid" evidence="4 5">
    <name>unnamed2</name>
</geneLocation>
<dbReference type="InterPro" id="IPR006199">
    <property type="entry name" value="LexA_DNA-bd_dom"/>
</dbReference>
<evidence type="ECO:0000259" key="1">
    <source>
        <dbReference type="Pfam" id="PF01726"/>
    </source>
</evidence>
<geneLocation type="plasmid" evidence="3 5">
    <name>unnamed1</name>
</geneLocation>
<dbReference type="EMBL" id="CP123001">
    <property type="protein sequence ID" value="WGI72181.1"/>
    <property type="molecule type" value="Genomic_DNA"/>
</dbReference>